<keyword evidence="1" id="KW-0472">Membrane</keyword>
<dbReference type="PANTHER" id="PTHR30093">
    <property type="entry name" value="GENERAL SECRETION PATHWAY PROTEIN G"/>
    <property type="match status" value="1"/>
</dbReference>
<dbReference type="InterPro" id="IPR011453">
    <property type="entry name" value="DUF1559"/>
</dbReference>
<dbReference type="InterPro" id="IPR045584">
    <property type="entry name" value="Pilin-like"/>
</dbReference>
<proteinExistence type="predicted"/>
<dbReference type="AlphaFoldDB" id="A0A517ZQE7"/>
<dbReference type="PANTHER" id="PTHR30093:SF2">
    <property type="entry name" value="TYPE II SECRETION SYSTEM PROTEIN H"/>
    <property type="match status" value="1"/>
</dbReference>
<protein>
    <recommendedName>
        <fullName evidence="2">DUF1559 domain-containing protein</fullName>
    </recommendedName>
</protein>
<dbReference type="RefSeq" id="WP_145377026.1">
    <property type="nucleotide sequence ID" value="NZ_CP036276.1"/>
</dbReference>
<evidence type="ECO:0000313" key="3">
    <source>
        <dbReference type="EMBL" id="QDU44719.1"/>
    </source>
</evidence>
<dbReference type="Pfam" id="PF07963">
    <property type="entry name" value="N_methyl"/>
    <property type="match status" value="1"/>
</dbReference>
<keyword evidence="4" id="KW-1185">Reference proteome</keyword>
<dbReference type="NCBIfam" id="TIGR04294">
    <property type="entry name" value="pre_pil_HX9DG"/>
    <property type="match status" value="1"/>
</dbReference>
<reference evidence="3 4" key="1">
    <citation type="submission" date="2019-02" db="EMBL/GenBank/DDBJ databases">
        <title>Deep-cultivation of Planctomycetes and their phenomic and genomic characterization uncovers novel biology.</title>
        <authorList>
            <person name="Wiegand S."/>
            <person name="Jogler M."/>
            <person name="Boedeker C."/>
            <person name="Pinto D."/>
            <person name="Vollmers J."/>
            <person name="Rivas-Marin E."/>
            <person name="Kohn T."/>
            <person name="Peeters S.H."/>
            <person name="Heuer A."/>
            <person name="Rast P."/>
            <person name="Oberbeckmann S."/>
            <person name="Bunk B."/>
            <person name="Jeske O."/>
            <person name="Meyerdierks A."/>
            <person name="Storesund J.E."/>
            <person name="Kallscheuer N."/>
            <person name="Luecker S."/>
            <person name="Lage O.M."/>
            <person name="Pohl T."/>
            <person name="Merkel B.J."/>
            <person name="Hornburger P."/>
            <person name="Mueller R.-W."/>
            <person name="Bruemmer F."/>
            <person name="Labrenz M."/>
            <person name="Spormann A.M."/>
            <person name="Op den Camp H."/>
            <person name="Overmann J."/>
            <person name="Amann R."/>
            <person name="Jetten M.S.M."/>
            <person name="Mascher T."/>
            <person name="Medema M.H."/>
            <person name="Devos D.P."/>
            <person name="Kaster A.-K."/>
            <person name="Ovreas L."/>
            <person name="Rohde M."/>
            <person name="Galperin M.Y."/>
            <person name="Jogler C."/>
        </authorList>
    </citation>
    <scope>NUCLEOTIDE SEQUENCE [LARGE SCALE GENOMIC DNA]</scope>
    <source>
        <strain evidence="3 4">Mal52</strain>
    </source>
</reference>
<dbReference type="KEGG" id="sdyn:Mal52_32050"/>
<dbReference type="Pfam" id="PF07596">
    <property type="entry name" value="SBP_bac_10"/>
    <property type="match status" value="1"/>
</dbReference>
<dbReference type="Proteomes" id="UP000319383">
    <property type="component" value="Chromosome"/>
</dbReference>
<dbReference type="EMBL" id="CP036276">
    <property type="protein sequence ID" value="QDU44719.1"/>
    <property type="molecule type" value="Genomic_DNA"/>
</dbReference>
<keyword evidence="1" id="KW-0812">Transmembrane</keyword>
<sequence>MFSSRKRYTRRKGFTIVELLVVISIVGLVVALLGPAVEQTREIARQKKCADNLRQIGVAVQSYVSHSGQFPAAYMRVPKSHGWTSFILPYLPGGEAIHPQYDFSVHWCDSANAQAIQTHIPVFECPAAGGKRVSQGTIERCEAPYTGAVLDYLACNRVSPAVVSRGWLPESTNVKGMFSREEWCRPSDVTDGLSNTLLIAEAAGVPSLYVFRDKQPHPMYGNRGFGAWADGAPYFQAHGHQPDGRNWPGPCTINCTNDDAVYSFHNGGAQFLFADGQVRFLSEQLDLFVLLAIFTRANGEVISSYDY</sequence>
<accession>A0A517ZQE7</accession>
<evidence type="ECO:0000256" key="1">
    <source>
        <dbReference type="SAM" id="Phobius"/>
    </source>
</evidence>
<dbReference type="Gene3D" id="3.30.700.10">
    <property type="entry name" value="Glycoprotein, Type 4 Pilin"/>
    <property type="match status" value="1"/>
</dbReference>
<organism evidence="3 4">
    <name type="scientific">Symmachiella dynata</name>
    <dbReference type="NCBI Taxonomy" id="2527995"/>
    <lineage>
        <taxon>Bacteria</taxon>
        <taxon>Pseudomonadati</taxon>
        <taxon>Planctomycetota</taxon>
        <taxon>Planctomycetia</taxon>
        <taxon>Planctomycetales</taxon>
        <taxon>Planctomycetaceae</taxon>
        <taxon>Symmachiella</taxon>
    </lineage>
</organism>
<dbReference type="SUPFAM" id="SSF54523">
    <property type="entry name" value="Pili subunits"/>
    <property type="match status" value="1"/>
</dbReference>
<gene>
    <name evidence="3" type="ORF">Mal52_32050</name>
</gene>
<feature type="domain" description="DUF1559" evidence="2">
    <location>
        <begin position="40"/>
        <end position="286"/>
    </location>
</feature>
<dbReference type="NCBIfam" id="TIGR02532">
    <property type="entry name" value="IV_pilin_GFxxxE"/>
    <property type="match status" value="1"/>
</dbReference>
<evidence type="ECO:0000259" key="2">
    <source>
        <dbReference type="Pfam" id="PF07596"/>
    </source>
</evidence>
<name>A0A517ZQE7_9PLAN</name>
<dbReference type="InterPro" id="IPR012902">
    <property type="entry name" value="N_methyl_site"/>
</dbReference>
<evidence type="ECO:0000313" key="4">
    <source>
        <dbReference type="Proteomes" id="UP000319383"/>
    </source>
</evidence>
<keyword evidence="1" id="KW-1133">Transmembrane helix</keyword>
<dbReference type="InterPro" id="IPR027558">
    <property type="entry name" value="Pre_pil_HX9DG_C"/>
</dbReference>
<feature type="transmembrane region" description="Helical" evidence="1">
    <location>
        <begin position="12"/>
        <end position="37"/>
    </location>
</feature>